<accession>A0A9X9YC07</accession>
<dbReference type="KEGG" id="bban:J4G43_015095"/>
<dbReference type="PANTHER" id="PTHR37936:SF3">
    <property type="entry name" value="TRANSPOSASE INSC FOR INSERTION ELEMENT IS2A-RELATED"/>
    <property type="match status" value="1"/>
</dbReference>
<gene>
    <name evidence="1" type="ORF">J4G43_015095</name>
</gene>
<dbReference type="NCBIfam" id="NF047595">
    <property type="entry name" value="IS66_ISRel24_TnpA"/>
    <property type="match status" value="1"/>
</dbReference>
<dbReference type="GO" id="GO:0004803">
    <property type="term" value="F:transposase activity"/>
    <property type="evidence" value="ECO:0007669"/>
    <property type="project" value="InterPro"/>
</dbReference>
<name>A0A9X9YC07_9BRAD</name>
<dbReference type="InterPro" id="IPR002514">
    <property type="entry name" value="Transposase_8"/>
</dbReference>
<dbReference type="EMBL" id="CP086136">
    <property type="protein sequence ID" value="UEM17451.1"/>
    <property type="molecule type" value="Genomic_DNA"/>
</dbReference>
<reference evidence="1 2" key="1">
    <citation type="journal article" date="2022" name="Int. J. Syst. Evol. Microbiol.">
        <title>Strains of Bradyrhizobium barranii sp. nov. associated with legumes native to Canada are symbionts of soybeans and belong to different subspecies (subsp. barranii subsp. nov. and subsp. apii subsp. nov.) and symbiovars (sv. glycinearum and sv. septentrionale).</title>
        <authorList>
            <person name="Bromfield E.S.P."/>
            <person name="Cloutier S."/>
            <person name="Wasai-Hara S."/>
            <person name="Minamisawa K."/>
        </authorList>
    </citation>
    <scope>NUCLEOTIDE SEQUENCE [LARGE SCALE GENOMIC DNA]</scope>
    <source>
        <strain evidence="1 2">144S4</strain>
    </source>
</reference>
<dbReference type="GO" id="GO:0006313">
    <property type="term" value="P:DNA transposition"/>
    <property type="evidence" value="ECO:0007669"/>
    <property type="project" value="InterPro"/>
</dbReference>
<dbReference type="SUPFAM" id="SSF48295">
    <property type="entry name" value="TrpR-like"/>
    <property type="match status" value="1"/>
</dbReference>
<dbReference type="InterPro" id="IPR010921">
    <property type="entry name" value="Trp_repressor/repl_initiator"/>
</dbReference>
<dbReference type="Pfam" id="PF01527">
    <property type="entry name" value="HTH_Tnp_1"/>
    <property type="match status" value="1"/>
</dbReference>
<dbReference type="PANTHER" id="PTHR37936">
    <property type="entry name" value="TRANSPOSASE INSC FOR INSERTION ELEMENT IS2A-RELATED"/>
    <property type="match status" value="1"/>
</dbReference>
<dbReference type="Proteomes" id="UP000664702">
    <property type="component" value="Chromosome"/>
</dbReference>
<proteinExistence type="predicted"/>
<sequence>MSPRIEVYAGVGRKQWPDDLKAQIVAESLEPGAIVTDIARRHGCRPQQVHDWRRRARLGQLMLPASADTQSFVPLVSESSLPAAGERSGSPEAAIVTVEFLGARVEVRGTPGLAAC</sequence>
<dbReference type="AlphaFoldDB" id="A0A9X9YC07"/>
<evidence type="ECO:0000313" key="1">
    <source>
        <dbReference type="EMBL" id="UEM17451.1"/>
    </source>
</evidence>
<evidence type="ECO:0000313" key="2">
    <source>
        <dbReference type="Proteomes" id="UP000664702"/>
    </source>
</evidence>
<dbReference type="GO" id="GO:0043565">
    <property type="term" value="F:sequence-specific DNA binding"/>
    <property type="evidence" value="ECO:0007669"/>
    <property type="project" value="InterPro"/>
</dbReference>
<protein>
    <submittedName>
        <fullName evidence="1">Transposase</fullName>
    </submittedName>
</protein>
<organism evidence="1 2">
    <name type="scientific">Bradyrhizobium barranii subsp. barranii</name>
    <dbReference type="NCBI Taxonomy" id="2823807"/>
    <lineage>
        <taxon>Bacteria</taxon>
        <taxon>Pseudomonadati</taxon>
        <taxon>Pseudomonadota</taxon>
        <taxon>Alphaproteobacteria</taxon>
        <taxon>Hyphomicrobiales</taxon>
        <taxon>Nitrobacteraceae</taxon>
        <taxon>Bradyrhizobium</taxon>
        <taxon>Bradyrhizobium barranii</taxon>
    </lineage>
</organism>